<accession>A0A5R9L126</accession>
<dbReference type="OrthoDB" id="951012at2"/>
<feature type="signal peptide" evidence="2">
    <location>
        <begin position="1"/>
        <end position="22"/>
    </location>
</feature>
<reference evidence="3 4" key="1">
    <citation type="submission" date="2019-05" db="EMBL/GenBank/DDBJ databases">
        <authorList>
            <person name="Qu J.-H."/>
        </authorList>
    </citation>
    <scope>NUCLEOTIDE SEQUENCE [LARGE SCALE GENOMIC DNA]</scope>
    <source>
        <strain evidence="3 4">T17</strain>
    </source>
</reference>
<name>A0A5R9L126_9BACT</name>
<evidence type="ECO:0000313" key="4">
    <source>
        <dbReference type="Proteomes" id="UP000306402"/>
    </source>
</evidence>
<gene>
    <name evidence="3" type="ORF">FEN17_00290</name>
</gene>
<dbReference type="Proteomes" id="UP000306402">
    <property type="component" value="Unassembled WGS sequence"/>
</dbReference>
<comment type="caution">
    <text evidence="3">The sequence shown here is derived from an EMBL/GenBank/DDBJ whole genome shotgun (WGS) entry which is preliminary data.</text>
</comment>
<dbReference type="AlphaFoldDB" id="A0A5R9L126"/>
<organism evidence="3 4">
    <name type="scientific">Dyadobacter luticola</name>
    <dbReference type="NCBI Taxonomy" id="1979387"/>
    <lineage>
        <taxon>Bacteria</taxon>
        <taxon>Pseudomonadati</taxon>
        <taxon>Bacteroidota</taxon>
        <taxon>Cytophagia</taxon>
        <taxon>Cytophagales</taxon>
        <taxon>Spirosomataceae</taxon>
        <taxon>Dyadobacter</taxon>
    </lineage>
</organism>
<dbReference type="EMBL" id="VCEJ01000002">
    <property type="protein sequence ID" value="TLV02121.1"/>
    <property type="molecule type" value="Genomic_DNA"/>
</dbReference>
<keyword evidence="2" id="KW-0732">Signal</keyword>
<keyword evidence="4" id="KW-1185">Reference proteome</keyword>
<feature type="compositionally biased region" description="Low complexity" evidence="1">
    <location>
        <begin position="604"/>
        <end position="615"/>
    </location>
</feature>
<protein>
    <recommendedName>
        <fullName evidence="5">DUF642 domain-containing protein</fullName>
    </recommendedName>
</protein>
<evidence type="ECO:0000256" key="2">
    <source>
        <dbReference type="SAM" id="SignalP"/>
    </source>
</evidence>
<evidence type="ECO:0008006" key="5">
    <source>
        <dbReference type="Google" id="ProtNLM"/>
    </source>
</evidence>
<feature type="region of interest" description="Disordered" evidence="1">
    <location>
        <begin position="604"/>
        <end position="624"/>
    </location>
</feature>
<dbReference type="RefSeq" id="WP_138363330.1">
    <property type="nucleotide sequence ID" value="NZ_VCEJ01000002.1"/>
</dbReference>
<sequence length="624" mass="65920">MMKKFLLIMVLMLMSIASVLRAQTVPATGAGAYDCYTGCSQIGWIGSGNYWISNAFKGGGEYAWLPTGVVPSPPSNPIGSDGGKHFLSLYASGSVENSLSSQMTGLIVGRSYTLKYYVMSSKADIDDAYGDPTGFATKAAVSTNNVVNTHTFTEGVNTNQWILGNLKFTAIASSQTLLIVNGTKTYSGGFINVDIAGAWLTMDPCDAGTAQVQVNSTLTNTCPSATANLNNAFTGWYPPSGNNVLVWFKDPAHSLNQIVNNPSAVGPGTYYAFFHDLNNDCYNTSDSKAKVVVSINACQSCKAGTSQVSVKASLKNICPSSTVNLNDALVGSAPAGTFIVWYVKPNPQPQDPWVTDPAHIAKSGDYYAFIYDQAANCKNVTTSTAKVSVGINNDICHPGVKSDNASLPCQGGTVNLPLLFSGLIPSGAELRWFDNSTHSGEPISTPTNVQQPGEFYTFYYYGVTGTYDSDNSAAKITVTRETCPDLSPTIEIDNLNFNEGAARDFTVNIYEINGAPSSGAVSFRITKSGSYTISYPTVSGTSDVDGGQKNDNSNWTFTENAGFITATSSLPISANGAAVIGFNIKRKAGQPKGVTQNITSTIVSNSGGETNSGNNQAIRSVSTN</sequence>
<proteinExistence type="predicted"/>
<evidence type="ECO:0000256" key="1">
    <source>
        <dbReference type="SAM" id="MobiDB-lite"/>
    </source>
</evidence>
<evidence type="ECO:0000313" key="3">
    <source>
        <dbReference type="EMBL" id="TLV02121.1"/>
    </source>
</evidence>
<feature type="chain" id="PRO_5024318337" description="DUF642 domain-containing protein" evidence="2">
    <location>
        <begin position="23"/>
        <end position="624"/>
    </location>
</feature>